<name>A0A0C5W824_9GAMM</name>
<keyword evidence="2 4" id="KW-0560">Oxidoreductase</keyword>
<dbReference type="Proteomes" id="UP000032303">
    <property type="component" value="Chromosome 2"/>
</dbReference>
<dbReference type="PROSITE" id="PS51353">
    <property type="entry name" value="ARSC"/>
    <property type="match status" value="1"/>
</dbReference>
<dbReference type="AlphaFoldDB" id="A0A0C5W824"/>
<dbReference type="Gene3D" id="3.40.30.10">
    <property type="entry name" value="Glutaredoxin"/>
    <property type="match status" value="1"/>
</dbReference>
<organism evidence="5 6">
    <name type="scientific">Photobacterium gaetbulicola Gung47</name>
    <dbReference type="NCBI Taxonomy" id="658445"/>
    <lineage>
        <taxon>Bacteria</taxon>
        <taxon>Pseudomonadati</taxon>
        <taxon>Pseudomonadota</taxon>
        <taxon>Gammaproteobacteria</taxon>
        <taxon>Vibrionales</taxon>
        <taxon>Vibrionaceae</taxon>
        <taxon>Photobacterium</taxon>
    </lineage>
</organism>
<dbReference type="STRING" id="658445.H744_2c0986"/>
<dbReference type="NCBIfam" id="TIGR00014">
    <property type="entry name" value="arsC"/>
    <property type="match status" value="1"/>
</dbReference>
<dbReference type="EMBL" id="CP005974">
    <property type="protein sequence ID" value="AJR07691.1"/>
    <property type="molecule type" value="Genomic_DNA"/>
</dbReference>
<dbReference type="PANTHER" id="PTHR30041">
    <property type="entry name" value="ARSENATE REDUCTASE"/>
    <property type="match status" value="1"/>
</dbReference>
<sequence>MSVTIYHNPRCSKSRQTLALLEEKGISPTIVKYLDDTPSAEQIQTLLSQLGYASARDMMRTKEALYKELELGGADVTEQQLIDAMAANPKLIERPIVVNGERAAMGRPPEQVLDIL</sequence>
<protein>
    <recommendedName>
        <fullName evidence="4">Arsenate reductase</fullName>
        <ecNumber evidence="4">1.20.4.1</ecNumber>
    </recommendedName>
</protein>
<evidence type="ECO:0000256" key="4">
    <source>
        <dbReference type="RuleBase" id="RU362029"/>
    </source>
</evidence>
<comment type="catalytic activity">
    <reaction evidence="4">
        <text>[glutaredoxin]-dithiol + arsenate + glutathione + H(+) = glutathionyl-S-S-[glutaredoxin] + arsenite + H2O</text>
        <dbReference type="Rhea" id="RHEA:22016"/>
        <dbReference type="Rhea" id="RHEA-COMP:10729"/>
        <dbReference type="Rhea" id="RHEA-COMP:17668"/>
        <dbReference type="ChEBI" id="CHEBI:15377"/>
        <dbReference type="ChEBI" id="CHEBI:15378"/>
        <dbReference type="ChEBI" id="CHEBI:29242"/>
        <dbReference type="ChEBI" id="CHEBI:29950"/>
        <dbReference type="ChEBI" id="CHEBI:48597"/>
        <dbReference type="ChEBI" id="CHEBI:57925"/>
        <dbReference type="ChEBI" id="CHEBI:146199"/>
        <dbReference type="EC" id="1.20.4.1"/>
    </reaction>
</comment>
<dbReference type="InterPro" id="IPR006659">
    <property type="entry name" value="Arsenate_reductase"/>
</dbReference>
<evidence type="ECO:0000313" key="6">
    <source>
        <dbReference type="Proteomes" id="UP000032303"/>
    </source>
</evidence>
<dbReference type="HOGENOM" id="CLU_116644_0_1_6"/>
<gene>
    <name evidence="5" type="ORF">H744_2c0986</name>
</gene>
<evidence type="ECO:0000313" key="5">
    <source>
        <dbReference type="EMBL" id="AJR07691.1"/>
    </source>
</evidence>
<dbReference type="OrthoDB" id="9790554at2"/>
<evidence type="ECO:0000256" key="2">
    <source>
        <dbReference type="ARBA" id="ARBA00023002"/>
    </source>
</evidence>
<dbReference type="InterPro" id="IPR006660">
    <property type="entry name" value="Arsenate_reductase-like"/>
</dbReference>
<dbReference type="EC" id="1.20.4.1" evidence="4"/>
<evidence type="ECO:0000256" key="1">
    <source>
        <dbReference type="ARBA" id="ARBA00007198"/>
    </source>
</evidence>
<keyword evidence="6" id="KW-1185">Reference proteome</keyword>
<comment type="similarity">
    <text evidence="1 3 4">Belongs to the ArsC family.</text>
</comment>
<accession>A0A0C5W824</accession>
<dbReference type="GO" id="GO:0008794">
    <property type="term" value="F:arsenate reductase (glutaredoxin) activity"/>
    <property type="evidence" value="ECO:0007669"/>
    <property type="project" value="UniProtKB-UniRule"/>
</dbReference>
<evidence type="ECO:0000256" key="3">
    <source>
        <dbReference type="PROSITE-ProRule" id="PRU01282"/>
    </source>
</evidence>
<dbReference type="PATRIC" id="fig|658445.3.peg.2887"/>
<dbReference type="CDD" id="cd03034">
    <property type="entry name" value="ArsC_ArsC"/>
    <property type="match status" value="1"/>
</dbReference>
<dbReference type="PANTHER" id="PTHR30041:SF4">
    <property type="entry name" value="ARSENATE REDUCTASE"/>
    <property type="match status" value="1"/>
</dbReference>
<proteinExistence type="inferred from homology"/>
<dbReference type="Pfam" id="PF03960">
    <property type="entry name" value="ArsC"/>
    <property type="match status" value="1"/>
</dbReference>
<dbReference type="SUPFAM" id="SSF52833">
    <property type="entry name" value="Thioredoxin-like"/>
    <property type="match status" value="1"/>
</dbReference>
<dbReference type="InterPro" id="IPR036249">
    <property type="entry name" value="Thioredoxin-like_sf"/>
</dbReference>
<reference evidence="5 6" key="1">
    <citation type="submission" date="2013-05" db="EMBL/GenBank/DDBJ databases">
        <title>Complete genome sequence of the lipase-producing bacterium Photobacterium gaetbulicola Gung47.</title>
        <authorList>
            <person name="Kim Y.-O."/>
        </authorList>
    </citation>
    <scope>NUCLEOTIDE SEQUENCE [LARGE SCALE GENOMIC DNA]</scope>
    <source>
        <strain evidence="5 6">Gung47</strain>
    </source>
</reference>
<dbReference type="KEGG" id="pgb:H744_2c0986"/>